<dbReference type="HAMAP" id="MF_02222">
    <property type="entry name" value="Homocitr_synth_fung_arch"/>
    <property type="match status" value="1"/>
</dbReference>
<dbReference type="GO" id="GO:0019878">
    <property type="term" value="P:lysine biosynthetic process via aminoadipic acid"/>
    <property type="evidence" value="ECO:0007669"/>
    <property type="project" value="InterPro"/>
</dbReference>
<dbReference type="Gene3D" id="3.20.20.70">
    <property type="entry name" value="Aldolase class I"/>
    <property type="match status" value="1"/>
</dbReference>
<evidence type="ECO:0000256" key="10">
    <source>
        <dbReference type="ARBA" id="ARBA00023154"/>
    </source>
</evidence>
<comment type="cofactor">
    <cofactor evidence="1">
        <name>Mn(2+)</name>
        <dbReference type="ChEBI" id="CHEBI:29035"/>
    </cofactor>
</comment>
<accession>A0A9P9KYM3</accession>
<dbReference type="InterPro" id="IPR048253">
    <property type="entry name" value="DRE_TIM_HCS_fun_bact"/>
</dbReference>
<organism evidence="16 17">
    <name type="scientific">Fusarium redolens</name>
    <dbReference type="NCBI Taxonomy" id="48865"/>
    <lineage>
        <taxon>Eukaryota</taxon>
        <taxon>Fungi</taxon>
        <taxon>Dikarya</taxon>
        <taxon>Ascomycota</taxon>
        <taxon>Pezizomycotina</taxon>
        <taxon>Sordariomycetes</taxon>
        <taxon>Hypocreomycetidae</taxon>
        <taxon>Hypocreales</taxon>
        <taxon>Nectriaceae</taxon>
        <taxon>Fusarium</taxon>
        <taxon>Fusarium redolens species complex</taxon>
    </lineage>
</organism>
<comment type="catalytic activity">
    <reaction evidence="12">
        <text>acetyl-CoA + 2-oxoglutarate + H2O = (2R)-homocitrate + CoA + H(+)</text>
        <dbReference type="Rhea" id="RHEA:12929"/>
        <dbReference type="ChEBI" id="CHEBI:15377"/>
        <dbReference type="ChEBI" id="CHEBI:15378"/>
        <dbReference type="ChEBI" id="CHEBI:16810"/>
        <dbReference type="ChEBI" id="CHEBI:57287"/>
        <dbReference type="ChEBI" id="CHEBI:57288"/>
        <dbReference type="ChEBI" id="CHEBI:58884"/>
        <dbReference type="EC" id="2.3.3.14"/>
    </reaction>
    <physiologicalReaction direction="left-to-right" evidence="12">
        <dbReference type="Rhea" id="RHEA:12930"/>
    </physiologicalReaction>
</comment>
<dbReference type="GeneID" id="70216497"/>
<name>A0A9P9KYM3_FUSRE</name>
<dbReference type="GO" id="GO:0005739">
    <property type="term" value="C:mitochondrion"/>
    <property type="evidence" value="ECO:0007669"/>
    <property type="project" value="TreeGrafter"/>
</dbReference>
<dbReference type="InterPro" id="IPR000891">
    <property type="entry name" value="PYR_CT"/>
</dbReference>
<evidence type="ECO:0000313" key="16">
    <source>
        <dbReference type="EMBL" id="KAH7270753.1"/>
    </source>
</evidence>
<comment type="similarity">
    <text evidence="4">Belongs to the alpha-IPM synthase/homocitrate synthase family. Homocitrate synthase LYS20/LYS21 subfamily.</text>
</comment>
<dbReference type="InterPro" id="IPR002034">
    <property type="entry name" value="AIPM/Hcit_synth_CS"/>
</dbReference>
<comment type="cofactor">
    <cofactor evidence="2">
        <name>Mg(2+)</name>
        <dbReference type="ChEBI" id="CHEBI:18420"/>
    </cofactor>
</comment>
<dbReference type="EC" id="2.3.3.14" evidence="5"/>
<evidence type="ECO:0000313" key="17">
    <source>
        <dbReference type="Proteomes" id="UP000720189"/>
    </source>
</evidence>
<protein>
    <recommendedName>
        <fullName evidence="5">homocitrate synthase</fullName>
        <ecNumber evidence="5">2.3.3.14</ecNumber>
    </recommendedName>
</protein>
<sequence>MCGTDSNETSGQAPTNTSHPAQNHNPTSSPYAQMQDYISNVNRYKIIESTLREGEQFANAFFTTENKIQIAKMLDKFGVDYIELTNVCSSPQSFEDCKIICGLGLKTKILTHVRCSMDDAKKAIEAGVDGVDLVIGTSSYLQQYSHGKSIEMITKTAIEVIEYVKSQGVEVRFSSEDSFRSDLVDLLTLYKAVDKAGVHRVGVADTVGGATPRMVYQLISTLRSVVGCDIETHFHDDTGCAVGNAISALEGGATHVDTSVLGIGERNGITSLGALMARMVVSAPEYTKSKYNLTMLKEIEEYVASCVQVNIPFNNPITGATAFTHKAGIHAKAILANPSTYEIIDPALFGLSRYISITSRITGWNAVKSRVIQLGYDISDDHIKTITAKIKQMGDIRPLAIDDTDSIIHAYNVQLREQAAAQAE</sequence>
<dbReference type="NCBIfam" id="TIGR02146">
    <property type="entry name" value="LysS_fung_arch"/>
    <property type="match status" value="1"/>
</dbReference>
<evidence type="ECO:0000256" key="11">
    <source>
        <dbReference type="ARBA" id="ARBA00023211"/>
    </source>
</evidence>
<comment type="caution">
    <text evidence="16">The sequence shown here is derived from an EMBL/GenBank/DDBJ whole genome shotgun (WGS) entry which is preliminary data.</text>
</comment>
<dbReference type="InterPro" id="IPR013785">
    <property type="entry name" value="Aldolase_TIM"/>
</dbReference>
<dbReference type="EMBL" id="JAGMUX010000001">
    <property type="protein sequence ID" value="KAH7270753.1"/>
    <property type="molecule type" value="Genomic_DNA"/>
</dbReference>
<dbReference type="Gene3D" id="1.10.238.260">
    <property type="match status" value="1"/>
</dbReference>
<dbReference type="AlphaFoldDB" id="A0A9P9KYM3"/>
<evidence type="ECO:0000256" key="3">
    <source>
        <dbReference type="ARBA" id="ARBA00004755"/>
    </source>
</evidence>
<dbReference type="PROSITE" id="PS00816">
    <property type="entry name" value="AIPM_HOMOCIT_SYNTH_2"/>
    <property type="match status" value="1"/>
</dbReference>
<keyword evidence="10" id="KW-0457">Lysine biosynthesis</keyword>
<dbReference type="CDD" id="cd07948">
    <property type="entry name" value="DRE_TIM_HCS"/>
    <property type="match status" value="1"/>
</dbReference>
<keyword evidence="6" id="KW-0028">Amino-acid biosynthesis</keyword>
<dbReference type="PROSITE" id="PS00815">
    <property type="entry name" value="AIPM_HOMOCIT_SYNTH_1"/>
    <property type="match status" value="1"/>
</dbReference>
<dbReference type="GO" id="GO:0046872">
    <property type="term" value="F:metal ion binding"/>
    <property type="evidence" value="ECO:0007669"/>
    <property type="project" value="UniProtKB-KW"/>
</dbReference>
<evidence type="ECO:0000256" key="14">
    <source>
        <dbReference type="SAM" id="MobiDB-lite"/>
    </source>
</evidence>
<evidence type="ECO:0000256" key="13">
    <source>
        <dbReference type="RuleBase" id="RU003523"/>
    </source>
</evidence>
<dbReference type="Pfam" id="PF22617">
    <property type="entry name" value="HCS_D2"/>
    <property type="match status" value="1"/>
</dbReference>
<dbReference type="SUPFAM" id="SSF51569">
    <property type="entry name" value="Aldolase"/>
    <property type="match status" value="1"/>
</dbReference>
<dbReference type="Pfam" id="PF00682">
    <property type="entry name" value="HMGL-like"/>
    <property type="match status" value="1"/>
</dbReference>
<evidence type="ECO:0000256" key="8">
    <source>
        <dbReference type="ARBA" id="ARBA00022723"/>
    </source>
</evidence>
<evidence type="ECO:0000256" key="1">
    <source>
        <dbReference type="ARBA" id="ARBA00001936"/>
    </source>
</evidence>
<proteinExistence type="inferred from homology"/>
<comment type="pathway">
    <text evidence="3">Amino-acid biosynthesis; L-lysine biosynthesis via AAA pathway; L-alpha-aminoadipate from 2-oxoglutarate: step 1/5.</text>
</comment>
<keyword evidence="7 13" id="KW-0808">Transferase</keyword>
<dbReference type="Proteomes" id="UP000720189">
    <property type="component" value="Unassembled WGS sequence"/>
</dbReference>
<evidence type="ECO:0000256" key="6">
    <source>
        <dbReference type="ARBA" id="ARBA00022605"/>
    </source>
</evidence>
<feature type="domain" description="Pyruvate carboxyltransferase" evidence="15">
    <location>
        <begin position="44"/>
        <end position="297"/>
    </location>
</feature>
<keyword evidence="11" id="KW-0464">Manganese</keyword>
<dbReference type="OrthoDB" id="2015253at2759"/>
<evidence type="ECO:0000256" key="5">
    <source>
        <dbReference type="ARBA" id="ARBA00012974"/>
    </source>
</evidence>
<evidence type="ECO:0000256" key="12">
    <source>
        <dbReference type="ARBA" id="ARBA00048363"/>
    </source>
</evidence>
<dbReference type="FunFam" id="1.10.238.260:FF:000002">
    <property type="entry name" value="Homocitrate synthase, mitochondrial"/>
    <property type="match status" value="1"/>
</dbReference>
<dbReference type="RefSeq" id="XP_046057521.1">
    <property type="nucleotide sequence ID" value="XM_046186543.1"/>
</dbReference>
<evidence type="ECO:0000259" key="15">
    <source>
        <dbReference type="PROSITE" id="PS50991"/>
    </source>
</evidence>
<keyword evidence="17" id="KW-1185">Reference proteome</keyword>
<evidence type="ECO:0000256" key="7">
    <source>
        <dbReference type="ARBA" id="ARBA00022679"/>
    </source>
</evidence>
<dbReference type="FunFam" id="3.20.20.70:FF:000032">
    <property type="entry name" value="Homocitrate synthase, mitochondrial"/>
    <property type="match status" value="1"/>
</dbReference>
<dbReference type="InterPro" id="IPR011872">
    <property type="entry name" value="Homocitrate_synth"/>
</dbReference>
<dbReference type="GO" id="GO:0004410">
    <property type="term" value="F:homocitrate synthase activity"/>
    <property type="evidence" value="ECO:0007669"/>
    <property type="project" value="UniProtKB-EC"/>
</dbReference>
<dbReference type="InterPro" id="IPR050073">
    <property type="entry name" value="2-IPM_HCS-like"/>
</dbReference>
<dbReference type="PROSITE" id="PS50991">
    <property type="entry name" value="PYR_CT"/>
    <property type="match status" value="1"/>
</dbReference>
<evidence type="ECO:0000256" key="9">
    <source>
        <dbReference type="ARBA" id="ARBA00022842"/>
    </source>
</evidence>
<gene>
    <name evidence="16" type="ORF">BKA55DRAFT_498372</name>
</gene>
<keyword evidence="8" id="KW-0479">Metal-binding</keyword>
<keyword evidence="9" id="KW-0460">Magnesium</keyword>
<dbReference type="PANTHER" id="PTHR10277:SF48">
    <property type="entry name" value="HOMOCITRATE SYNTHASE, CYTOSOLIC ISOZYME-RELATED"/>
    <property type="match status" value="1"/>
</dbReference>
<feature type="region of interest" description="Disordered" evidence="14">
    <location>
        <begin position="1"/>
        <end position="32"/>
    </location>
</feature>
<dbReference type="InterPro" id="IPR054691">
    <property type="entry name" value="LeuA/HCS_post-cat"/>
</dbReference>
<dbReference type="PANTHER" id="PTHR10277">
    <property type="entry name" value="HOMOCITRATE SYNTHASE-RELATED"/>
    <property type="match status" value="1"/>
</dbReference>
<evidence type="ECO:0000256" key="2">
    <source>
        <dbReference type="ARBA" id="ARBA00001946"/>
    </source>
</evidence>
<evidence type="ECO:0000256" key="4">
    <source>
        <dbReference type="ARBA" id="ARBA00006361"/>
    </source>
</evidence>
<reference evidence="16" key="1">
    <citation type="journal article" date="2021" name="Nat. Commun.">
        <title>Genetic determinants of endophytism in the Arabidopsis root mycobiome.</title>
        <authorList>
            <person name="Mesny F."/>
            <person name="Miyauchi S."/>
            <person name="Thiergart T."/>
            <person name="Pickel B."/>
            <person name="Atanasova L."/>
            <person name="Karlsson M."/>
            <person name="Huettel B."/>
            <person name="Barry K.W."/>
            <person name="Haridas S."/>
            <person name="Chen C."/>
            <person name="Bauer D."/>
            <person name="Andreopoulos W."/>
            <person name="Pangilinan J."/>
            <person name="LaButti K."/>
            <person name="Riley R."/>
            <person name="Lipzen A."/>
            <person name="Clum A."/>
            <person name="Drula E."/>
            <person name="Henrissat B."/>
            <person name="Kohler A."/>
            <person name="Grigoriev I.V."/>
            <person name="Martin F.M."/>
            <person name="Hacquard S."/>
        </authorList>
    </citation>
    <scope>NUCLEOTIDE SEQUENCE</scope>
    <source>
        <strain evidence="16">MPI-CAGE-AT-0023</strain>
    </source>
</reference>